<gene>
    <name evidence="2" type="ORF">GTP69_27690</name>
</gene>
<keyword evidence="1" id="KW-0732">Signal</keyword>
<reference evidence="2 3" key="1">
    <citation type="submission" date="2019-12" db="EMBL/GenBank/DDBJ databases">
        <title>Novel species isolated from a subtropical stream in China.</title>
        <authorList>
            <person name="Lu H."/>
        </authorList>
    </citation>
    <scope>NUCLEOTIDE SEQUENCE [LARGE SCALE GENOMIC DNA]</scope>
    <source>
        <strain evidence="2 3">CY42W</strain>
    </source>
</reference>
<feature type="chain" id="PRO_5046442457" evidence="1">
    <location>
        <begin position="20"/>
        <end position="288"/>
    </location>
</feature>
<evidence type="ECO:0000313" key="2">
    <source>
        <dbReference type="EMBL" id="MYN30196.1"/>
    </source>
</evidence>
<evidence type="ECO:0000313" key="3">
    <source>
        <dbReference type="Proteomes" id="UP000642144"/>
    </source>
</evidence>
<comment type="caution">
    <text evidence="2">The sequence shown here is derived from an EMBL/GenBank/DDBJ whole genome shotgun (WGS) entry which is preliminary data.</text>
</comment>
<feature type="signal peptide" evidence="1">
    <location>
        <begin position="1"/>
        <end position="19"/>
    </location>
</feature>
<sequence>MGRFWILLMWALLAQQVQADTVQERTIASATSPHQAYRSGKPVTVHYARLDGYANLGDGNDGLLASLKQSVQDCARHNPSAKPVTEWPVLMWPHRQEVYATANRRIEYEMGATFLLHPTDCTLMSEVVSNATLRSPGRICMIDLVKKIARGDCGRNGQADAPIPPKPTESLEQVMKRMAQNPAMAAQVKIMESVTATRTGERRVIKGASCDVWRQKMGTLGSDSTYCMSSGGSFIPAQAFEVGGMGGLMLDNDNPKSWRMHATDVKIDTQVNDAVFTPYLAGGYTFEK</sequence>
<proteinExistence type="predicted"/>
<name>A0ABW9W8F7_9BURK</name>
<accession>A0ABW9W8F7</accession>
<dbReference type="RefSeq" id="WP_161057895.1">
    <property type="nucleotide sequence ID" value="NZ_WWCT01000032.1"/>
</dbReference>
<dbReference type="Proteomes" id="UP000642144">
    <property type="component" value="Unassembled WGS sequence"/>
</dbReference>
<evidence type="ECO:0000256" key="1">
    <source>
        <dbReference type="SAM" id="SignalP"/>
    </source>
</evidence>
<protein>
    <submittedName>
        <fullName evidence="2">Uncharacterized protein</fullName>
    </submittedName>
</protein>
<keyword evidence="3" id="KW-1185">Reference proteome</keyword>
<organism evidence="2 3">
    <name type="scientific">Duganella levis</name>
    <dbReference type="NCBI Taxonomy" id="2692169"/>
    <lineage>
        <taxon>Bacteria</taxon>
        <taxon>Pseudomonadati</taxon>
        <taxon>Pseudomonadota</taxon>
        <taxon>Betaproteobacteria</taxon>
        <taxon>Burkholderiales</taxon>
        <taxon>Oxalobacteraceae</taxon>
        <taxon>Telluria group</taxon>
        <taxon>Duganella</taxon>
    </lineage>
</organism>
<dbReference type="EMBL" id="WWCT01000032">
    <property type="protein sequence ID" value="MYN30196.1"/>
    <property type="molecule type" value="Genomic_DNA"/>
</dbReference>